<dbReference type="PANTHER" id="PTHR32089:SF120">
    <property type="entry name" value="METHYL-ACCEPTING CHEMOTAXIS PROTEIN TLPQ"/>
    <property type="match status" value="1"/>
</dbReference>
<comment type="subcellular location">
    <subcellularLocation>
        <location evidence="1">Membrane</location>
    </subcellularLocation>
</comment>
<dbReference type="RefSeq" id="WP_008219991.1">
    <property type="nucleotide sequence ID" value="NZ_BAFK01000006.1"/>
</dbReference>
<proteinExistence type="inferred from homology"/>
<dbReference type="InterPro" id="IPR004089">
    <property type="entry name" value="MCPsignal_dom"/>
</dbReference>
<dbReference type="PROSITE" id="PS50111">
    <property type="entry name" value="CHEMOTAXIS_TRANSDUC_2"/>
    <property type="match status" value="1"/>
</dbReference>
<comment type="similarity">
    <text evidence="3">Belongs to the methyl-accepting chemotaxis (MCP) protein family.</text>
</comment>
<keyword evidence="8" id="KW-1185">Reference proteome</keyword>
<dbReference type="Pfam" id="PF00015">
    <property type="entry name" value="MCPsignal"/>
    <property type="match status" value="1"/>
</dbReference>
<dbReference type="CDD" id="cd11386">
    <property type="entry name" value="MCP_signal"/>
    <property type="match status" value="1"/>
</dbReference>
<name>I1DWE0_9GAMM</name>
<dbReference type="Proteomes" id="UP000004374">
    <property type="component" value="Unassembled WGS sequence"/>
</dbReference>
<dbReference type="GO" id="GO:0004888">
    <property type="term" value="F:transmembrane signaling receptor activity"/>
    <property type="evidence" value="ECO:0007669"/>
    <property type="project" value="InterPro"/>
</dbReference>
<protein>
    <submittedName>
        <fullName evidence="7">Methyl-accepting chemotaxis protein</fullName>
    </submittedName>
</protein>
<evidence type="ECO:0000256" key="1">
    <source>
        <dbReference type="ARBA" id="ARBA00004370"/>
    </source>
</evidence>
<evidence type="ECO:0000313" key="8">
    <source>
        <dbReference type="Proteomes" id="UP000004374"/>
    </source>
</evidence>
<dbReference type="STRING" id="562729.RNAN_1340"/>
<evidence type="ECO:0000256" key="5">
    <source>
        <dbReference type="SAM" id="Phobius"/>
    </source>
</evidence>
<comment type="caution">
    <text evidence="7">The sequence shown here is derived from an EMBL/GenBank/DDBJ whole genome shotgun (WGS) entry which is preliminary data.</text>
</comment>
<dbReference type="OrthoDB" id="2489132at2"/>
<organism evidence="7 8">
    <name type="scientific">Rheinheimera nanhaiensis E407-8</name>
    <dbReference type="NCBI Taxonomy" id="562729"/>
    <lineage>
        <taxon>Bacteria</taxon>
        <taxon>Pseudomonadati</taxon>
        <taxon>Pseudomonadota</taxon>
        <taxon>Gammaproteobacteria</taxon>
        <taxon>Chromatiales</taxon>
        <taxon>Chromatiaceae</taxon>
        <taxon>Rheinheimera</taxon>
    </lineage>
</organism>
<feature type="transmembrane region" description="Helical" evidence="5">
    <location>
        <begin position="12"/>
        <end position="45"/>
    </location>
</feature>
<dbReference type="GO" id="GO:0006935">
    <property type="term" value="P:chemotaxis"/>
    <property type="evidence" value="ECO:0007669"/>
    <property type="project" value="InterPro"/>
</dbReference>
<dbReference type="InterPro" id="IPR004090">
    <property type="entry name" value="Chemotax_Me-accpt_rcpt"/>
</dbReference>
<dbReference type="GO" id="GO:0016020">
    <property type="term" value="C:membrane"/>
    <property type="evidence" value="ECO:0007669"/>
    <property type="project" value="UniProtKB-SubCell"/>
</dbReference>
<dbReference type="EMBL" id="BAFK01000006">
    <property type="protein sequence ID" value="GAB58368.1"/>
    <property type="molecule type" value="Genomic_DNA"/>
</dbReference>
<keyword evidence="5" id="KW-1133">Transmembrane helix</keyword>
<accession>I1DWE0</accession>
<dbReference type="PANTHER" id="PTHR32089">
    <property type="entry name" value="METHYL-ACCEPTING CHEMOTAXIS PROTEIN MCPB"/>
    <property type="match status" value="1"/>
</dbReference>
<dbReference type="SUPFAM" id="SSF58104">
    <property type="entry name" value="Methyl-accepting chemotaxis protein (MCP) signaling domain"/>
    <property type="match status" value="1"/>
</dbReference>
<evidence type="ECO:0000313" key="7">
    <source>
        <dbReference type="EMBL" id="GAB58368.1"/>
    </source>
</evidence>
<dbReference type="Gene3D" id="1.10.287.950">
    <property type="entry name" value="Methyl-accepting chemotaxis protein"/>
    <property type="match status" value="1"/>
</dbReference>
<dbReference type="SMART" id="SM00283">
    <property type="entry name" value="MA"/>
    <property type="match status" value="1"/>
</dbReference>
<gene>
    <name evidence="7" type="primary">mcp</name>
    <name evidence="7" type="ORF">RNAN_1340</name>
</gene>
<keyword evidence="2 4" id="KW-0807">Transducer</keyword>
<dbReference type="AlphaFoldDB" id="I1DWE0"/>
<sequence>MLNHAIRPAALVAVFIALQAVLFAVGGMIWPLLAGALLLLGYLYWPKPEPVASDTALEQQLADTADNITGATSKMAIGAAEVSFYIDSLMKDISHSSEDSGKIADVSNALASTSTELSHSLQSIGATLQQTAGASDDADVRLQAAVENINSLVQAVSQATADLQHLRASSDNIQRITEVINTVAEQTNLLALNAAIEAARAGEQGRGFAVVAEEVRALAGKTAGATKDIASMLGDIRQQSQRTAEQMQQLEQSGSLVQQELSQVAAGFAAINQQIAEASGTFAQIEQASSELNQTSIALAQSVDSISQTLANISQKGSSVAGQAIALSEETESIYRELNSLSGHSFYSAILAEAEQAAATIGQLFSDAIAQGKLNKDALFAERYEQISGTNPVKYHTAYDRFTDQHLPAIQEPILARHKQVQYAITVDRKGYAPTHNSKFSQPLTGNYDKDLLQNRSKRIFSDRTGSRCGSHTQSMLLQTYKRDTGEILHDLSVPIYVDGRHWGGFRIGFKR</sequence>
<evidence type="ECO:0000259" key="6">
    <source>
        <dbReference type="PROSITE" id="PS50111"/>
    </source>
</evidence>
<evidence type="ECO:0000256" key="4">
    <source>
        <dbReference type="PROSITE-ProRule" id="PRU00284"/>
    </source>
</evidence>
<keyword evidence="5" id="KW-0812">Transmembrane</keyword>
<keyword evidence="5" id="KW-0472">Membrane</keyword>
<dbReference type="GO" id="GO:0007165">
    <property type="term" value="P:signal transduction"/>
    <property type="evidence" value="ECO:0007669"/>
    <property type="project" value="UniProtKB-KW"/>
</dbReference>
<evidence type="ECO:0000256" key="2">
    <source>
        <dbReference type="ARBA" id="ARBA00023224"/>
    </source>
</evidence>
<evidence type="ECO:0000256" key="3">
    <source>
        <dbReference type="ARBA" id="ARBA00029447"/>
    </source>
</evidence>
<reference evidence="7 8" key="1">
    <citation type="journal article" date="2012" name="J. Bacteriol.">
        <title>Genome Sequence of the Protease-Producing Bacterium Rheinheimera nanhaiensis E407-8T, Isolated from Deep-Sea Sediment of the South China Sea.</title>
        <authorList>
            <person name="Zhang X.-Y."/>
            <person name="Zhang Y.-J."/>
            <person name="Qin Q.-L."/>
            <person name="Xie B.-B."/>
            <person name="Chen X.-L."/>
            <person name="Zhou B.-C."/>
            <person name="Zhang Y.-Z."/>
        </authorList>
    </citation>
    <scope>NUCLEOTIDE SEQUENCE [LARGE SCALE GENOMIC DNA]</scope>
    <source>
        <strain evidence="7 8">E407-8</strain>
    </source>
</reference>
<feature type="domain" description="Methyl-accepting transducer" evidence="6">
    <location>
        <begin position="71"/>
        <end position="307"/>
    </location>
</feature>
<dbReference type="PRINTS" id="PR00260">
    <property type="entry name" value="CHEMTRNSDUCR"/>
</dbReference>